<dbReference type="Pfam" id="PF02931">
    <property type="entry name" value="Neur_chan_LBD"/>
    <property type="match status" value="1"/>
</dbReference>
<feature type="compositionally biased region" description="Low complexity" evidence="1">
    <location>
        <begin position="357"/>
        <end position="368"/>
    </location>
</feature>
<dbReference type="Gene3D" id="2.70.170.10">
    <property type="entry name" value="Neurotransmitter-gated ion-channel ligand-binding domain"/>
    <property type="match status" value="1"/>
</dbReference>
<feature type="signal peptide" evidence="3">
    <location>
        <begin position="1"/>
        <end position="24"/>
    </location>
</feature>
<comment type="caution">
    <text evidence="5">The sequence shown here is derived from an EMBL/GenBank/DDBJ whole genome shotgun (WGS) entry which is preliminary data.</text>
</comment>
<dbReference type="PRINTS" id="PR00252">
    <property type="entry name" value="NRIONCHANNEL"/>
</dbReference>
<dbReference type="SUPFAM" id="SSF63712">
    <property type="entry name" value="Nicotinic receptor ligand binding domain-like"/>
    <property type="match status" value="1"/>
</dbReference>
<dbReference type="InterPro" id="IPR006201">
    <property type="entry name" value="Neur_channel"/>
</dbReference>
<feature type="region of interest" description="Disordered" evidence="1">
    <location>
        <begin position="343"/>
        <end position="377"/>
    </location>
</feature>
<protein>
    <recommendedName>
        <fullName evidence="4">Neurotransmitter-gated ion-channel ligand-binding domain-containing protein</fullName>
    </recommendedName>
</protein>
<feature type="transmembrane region" description="Helical" evidence="2">
    <location>
        <begin position="280"/>
        <end position="300"/>
    </location>
</feature>
<keyword evidence="2" id="KW-1133">Transmembrane helix</keyword>
<evidence type="ECO:0000313" key="6">
    <source>
        <dbReference type="Proteomes" id="UP001642540"/>
    </source>
</evidence>
<keyword evidence="6" id="KW-1185">Reference proteome</keyword>
<evidence type="ECO:0000256" key="3">
    <source>
        <dbReference type="SAM" id="SignalP"/>
    </source>
</evidence>
<dbReference type="CDD" id="cd18987">
    <property type="entry name" value="LGIC_ECD_anion"/>
    <property type="match status" value="1"/>
</dbReference>
<dbReference type="InterPro" id="IPR006202">
    <property type="entry name" value="Neur_chan_lig-bd"/>
</dbReference>
<keyword evidence="3" id="KW-0732">Signal</keyword>
<name>A0ABP1RAP7_9HEXA</name>
<dbReference type="Gene3D" id="1.20.58.390">
    <property type="entry name" value="Neurotransmitter-gated ion-channel transmembrane domain"/>
    <property type="match status" value="1"/>
</dbReference>
<feature type="domain" description="Neurotransmitter-gated ion-channel ligand-binding" evidence="4">
    <location>
        <begin position="35"/>
        <end position="204"/>
    </location>
</feature>
<evidence type="ECO:0000256" key="2">
    <source>
        <dbReference type="SAM" id="Phobius"/>
    </source>
</evidence>
<evidence type="ECO:0000313" key="5">
    <source>
        <dbReference type="EMBL" id="CAL8124037.1"/>
    </source>
</evidence>
<dbReference type="InterPro" id="IPR038050">
    <property type="entry name" value="Neuro_actylchol_rec"/>
</dbReference>
<evidence type="ECO:0000259" key="4">
    <source>
        <dbReference type="Pfam" id="PF02931"/>
    </source>
</evidence>
<accession>A0ABP1RAP7</accession>
<gene>
    <name evidence="5" type="ORF">ODALV1_LOCUS20430</name>
</gene>
<feature type="transmembrane region" description="Helical" evidence="2">
    <location>
        <begin position="312"/>
        <end position="334"/>
    </location>
</feature>
<proteinExistence type="predicted"/>
<dbReference type="Proteomes" id="UP001642540">
    <property type="component" value="Unassembled WGS sequence"/>
</dbReference>
<dbReference type="InterPro" id="IPR036734">
    <property type="entry name" value="Neur_chan_lig-bd_sf"/>
</dbReference>
<feature type="transmembrane region" description="Helical" evidence="2">
    <location>
        <begin position="449"/>
        <end position="471"/>
    </location>
</feature>
<reference evidence="5 6" key="1">
    <citation type="submission" date="2024-08" db="EMBL/GenBank/DDBJ databases">
        <authorList>
            <person name="Cucini C."/>
            <person name="Frati F."/>
        </authorList>
    </citation>
    <scope>NUCLEOTIDE SEQUENCE [LARGE SCALE GENOMIC DNA]</scope>
</reference>
<dbReference type="PANTHER" id="PTHR18945">
    <property type="entry name" value="NEUROTRANSMITTER GATED ION CHANNEL"/>
    <property type="match status" value="1"/>
</dbReference>
<organism evidence="5 6">
    <name type="scientific">Orchesella dallaii</name>
    <dbReference type="NCBI Taxonomy" id="48710"/>
    <lineage>
        <taxon>Eukaryota</taxon>
        <taxon>Metazoa</taxon>
        <taxon>Ecdysozoa</taxon>
        <taxon>Arthropoda</taxon>
        <taxon>Hexapoda</taxon>
        <taxon>Collembola</taxon>
        <taxon>Entomobryomorpha</taxon>
        <taxon>Entomobryoidea</taxon>
        <taxon>Orchesellidae</taxon>
        <taxon>Orchesellinae</taxon>
        <taxon>Orchesella</taxon>
    </lineage>
</organism>
<dbReference type="EMBL" id="CAXLJM020000068">
    <property type="protein sequence ID" value="CAL8124037.1"/>
    <property type="molecule type" value="Genomic_DNA"/>
</dbReference>
<keyword evidence="2" id="KW-0472">Membrane</keyword>
<feature type="transmembrane region" description="Helical" evidence="2">
    <location>
        <begin position="245"/>
        <end position="268"/>
    </location>
</feature>
<sequence>MAIQSSFIYLLVSIFVILFQKTCGASGRKHASVSDILDDLDLRSDNRVRPEYGEGVLEIHAFAHIRNIISISEIESTVTVSLLLKQIWNDPRLSYPNGNISEILIDNSDFMSRLWAPDTFIVNEVRTHCDDDRSLAHQIIRLTPDGMVLKTSRLTVTVLCPVEFQNYPFHKFPCDIELESFGHKTDEILYMWRNGSRSVDYSSSHKSLVGKSYSLVRAETHSQQSFINTGGSYSKLILRLQFSKLWLRSFITFFFPTFCLAVCSLLSIWVINEKYAASGIIANFIIAGFIILMGILAYSQMPQVPVFTPVDIHLGICLSTIFSCATFHGLVLCLRTIVHQKGRTNGKGVTPKKVFHSSSSSSQKLQSQVGPKGHYKNNADDVVDDVDAEDGETLYNNASGDAEAPSYYVTAQEHEEGKQMLTRINDYSEETHQQDEDTTQSPLTKTKRFLALIIRVSLAGSKWTLVLSFIISEGYFWYVYVLS</sequence>
<evidence type="ECO:0000256" key="1">
    <source>
        <dbReference type="SAM" id="MobiDB-lite"/>
    </source>
</evidence>
<keyword evidence="2" id="KW-0812">Transmembrane</keyword>
<feature type="chain" id="PRO_5045436558" description="Neurotransmitter-gated ion-channel ligand-binding domain-containing protein" evidence="3">
    <location>
        <begin position="25"/>
        <end position="483"/>
    </location>
</feature>